<dbReference type="Pfam" id="PF16928">
    <property type="entry name" value="Inj_translocase"/>
    <property type="match status" value="1"/>
</dbReference>
<dbReference type="AlphaFoldDB" id="A0A4P7KWS1"/>
<reference evidence="2 4" key="1">
    <citation type="submission" date="2019-03" db="EMBL/GenBank/DDBJ databases">
        <title>Long-read sequencing reveals hyperdense prophage content in a complex bacterial symbiont genome.</title>
        <authorList>
            <person name="Frost C.L."/>
            <person name="Siozios S."/>
            <person name="Nadal-Jimenez P."/>
            <person name="Brockhurst M.A."/>
            <person name="King K.C."/>
            <person name="Darby A.C."/>
            <person name="Hurst G.D.D."/>
        </authorList>
    </citation>
    <scope>NUCLEOTIDE SEQUENCE [LARGE SCALE GENOMIC DNA]</scope>
    <source>
        <strain evidence="2 4">FIN</strain>
    </source>
</reference>
<organism evidence="2 4">
    <name type="scientific">Arsenophonus nasoniae</name>
    <name type="common">son-killer infecting Nasonia vitripennis</name>
    <dbReference type="NCBI Taxonomy" id="638"/>
    <lineage>
        <taxon>Bacteria</taxon>
        <taxon>Pseudomonadati</taxon>
        <taxon>Pseudomonadota</taxon>
        <taxon>Gammaproteobacteria</taxon>
        <taxon>Enterobacterales</taxon>
        <taxon>Morganellaceae</taxon>
        <taxon>Arsenophonus</taxon>
    </lineage>
</organism>
<protein>
    <submittedName>
        <fullName evidence="2">DNA/protein translocase of phage P22 injectosome</fullName>
    </submittedName>
    <submittedName>
        <fullName evidence="3">Phage DNA ejection protein</fullName>
    </submittedName>
</protein>
<dbReference type="EMBL" id="CP123523">
    <property type="protein sequence ID" value="WGM04665.1"/>
    <property type="molecule type" value="Genomic_DNA"/>
</dbReference>
<evidence type="ECO:0000256" key="1">
    <source>
        <dbReference type="SAM" id="MobiDB-lite"/>
    </source>
</evidence>
<evidence type="ECO:0000313" key="5">
    <source>
        <dbReference type="Proteomes" id="UP001177592"/>
    </source>
</evidence>
<dbReference type="Proteomes" id="UP000295134">
    <property type="component" value="Chromosome"/>
</dbReference>
<feature type="region of interest" description="Disordered" evidence="1">
    <location>
        <begin position="193"/>
        <end position="218"/>
    </location>
</feature>
<feature type="compositionally biased region" description="Polar residues" evidence="1">
    <location>
        <begin position="201"/>
        <end position="216"/>
    </location>
</feature>
<keyword evidence="5" id="KW-1185">Reference proteome</keyword>
<reference evidence="3" key="2">
    <citation type="submission" date="2023-04" db="EMBL/GenBank/DDBJ databases">
        <title>Genome dynamics across the evolutionary transition to endosymbiosis.</title>
        <authorList>
            <person name="Siozios S."/>
            <person name="Nadal-Jimenez P."/>
            <person name="Azagi T."/>
            <person name="Sprong H."/>
            <person name="Frost C.L."/>
            <person name="Parratt S.R."/>
            <person name="Taylor G."/>
            <person name="Brettell L."/>
            <person name="Lew K.C."/>
            <person name="Croft L."/>
            <person name="King K.C."/>
            <person name="Brockhurst M.A."/>
            <person name="Hypsa V."/>
            <person name="Novakova E."/>
            <person name="Darby A.C."/>
            <person name="Hurst G.D.D."/>
        </authorList>
    </citation>
    <scope>NUCLEOTIDE SEQUENCE</scope>
    <source>
        <strain evidence="3">ANv_CAN</strain>
    </source>
</reference>
<evidence type="ECO:0000313" key="2">
    <source>
        <dbReference type="EMBL" id="QBY44406.1"/>
    </source>
</evidence>
<dbReference type="Proteomes" id="UP001177592">
    <property type="component" value="Chromosome"/>
</dbReference>
<dbReference type="EMBL" id="CP038613">
    <property type="protein sequence ID" value="QBY44406.1"/>
    <property type="molecule type" value="Genomic_DNA"/>
</dbReference>
<dbReference type="InterPro" id="IPR031619">
    <property type="entry name" value="Inj_translocase"/>
</dbReference>
<evidence type="ECO:0000313" key="4">
    <source>
        <dbReference type="Proteomes" id="UP000295134"/>
    </source>
</evidence>
<name>A0A4P7KWS1_9GAMM</name>
<dbReference type="RefSeq" id="WP_135677862.1">
    <property type="nucleotide sequence ID" value="NZ_CP123523.1"/>
</dbReference>
<evidence type="ECO:0000313" key="3">
    <source>
        <dbReference type="EMBL" id="WGM04665.1"/>
    </source>
</evidence>
<proteinExistence type="predicted"/>
<gene>
    <name evidence="2" type="ORF">ArsFIN_29920</name>
    <name evidence="3" type="ORF">QE258_13770</name>
</gene>
<accession>A0A4P7KWS1</accession>
<sequence>MATFQLAGLPSMQVSNQTAGGLGLPVAPQYAESPNTGVMLAQGIGSIYDNLQAREKKQSEADFMKSFGQAYAVNDRDAMKQLAAAHPEQIERLQKGMGFIDQDRNQMIGQAAMDLRLAAKSGDQSLMSSLQKNAPILNQMGLSPEEAFLSFKQDPKQFDQITDLIGMHALGPEKYFDIQDKIEGRDIDRNKLAETERSNRASESLTQRGQNISAQNAALDREIKRAELASKSLDRQAQKETDDLRRQELEQKIEANKQKLNEAKEKKNQTQTQAKLALDNGVQQLDRLAQEAKAIRDNPSLWRTTGVPGRFYNFPGSAADDIDAQLESLRSQTGFAVLQAMRDASKTGGALGNVSNFEVQQLQANLGNISGKQSTEAMRKNLNKIINYAEGVKKRVSDAFKRNYPDFKPVETTEINNVDSSNISDDELLNKYLPR</sequence>
<dbReference type="KEGG" id="ans:ArsFIN_29920"/>